<organism evidence="3 4">
    <name type="scientific">Candidatus Sungiibacteriota bacterium</name>
    <dbReference type="NCBI Taxonomy" id="2750080"/>
    <lineage>
        <taxon>Bacteria</taxon>
        <taxon>Candidatus Sungiibacteriota</taxon>
    </lineage>
</organism>
<dbReference type="InterPro" id="IPR018247">
    <property type="entry name" value="EF_Hand_1_Ca_BS"/>
</dbReference>
<evidence type="ECO:0000313" key="3">
    <source>
        <dbReference type="EMBL" id="MBI2465672.1"/>
    </source>
</evidence>
<dbReference type="PROSITE" id="PS50222">
    <property type="entry name" value="EF_HAND_2"/>
    <property type="match status" value="1"/>
</dbReference>
<reference evidence="3" key="1">
    <citation type="submission" date="2020-07" db="EMBL/GenBank/DDBJ databases">
        <title>Huge and variable diversity of episymbiotic CPR bacteria and DPANN archaea in groundwater ecosystems.</title>
        <authorList>
            <person name="He C.Y."/>
            <person name="Keren R."/>
            <person name="Whittaker M."/>
            <person name="Farag I.F."/>
            <person name="Doudna J."/>
            <person name="Cate J.H.D."/>
            <person name="Banfield J.F."/>
        </authorList>
    </citation>
    <scope>NUCLEOTIDE SEQUENCE</scope>
    <source>
        <strain evidence="3">NC_groundwater_418_Ag_B-0.1um_45_10</strain>
    </source>
</reference>
<evidence type="ECO:0000313" key="4">
    <source>
        <dbReference type="Proteomes" id="UP000709672"/>
    </source>
</evidence>
<comment type="caution">
    <text evidence="3">The sequence shown here is derived from an EMBL/GenBank/DDBJ whole genome shotgun (WGS) entry which is preliminary data.</text>
</comment>
<dbReference type="PROSITE" id="PS00018">
    <property type="entry name" value="EF_HAND_1"/>
    <property type="match status" value="1"/>
</dbReference>
<feature type="domain" description="EF-hand" evidence="2">
    <location>
        <begin position="387"/>
        <end position="422"/>
    </location>
</feature>
<gene>
    <name evidence="3" type="ORF">HYV66_00335</name>
</gene>
<protein>
    <recommendedName>
        <fullName evidence="2">EF-hand domain-containing protein</fullName>
    </recommendedName>
</protein>
<dbReference type="Proteomes" id="UP000709672">
    <property type="component" value="Unassembled WGS sequence"/>
</dbReference>
<dbReference type="AlphaFoldDB" id="A0A932DS94"/>
<feature type="region of interest" description="Disordered" evidence="1">
    <location>
        <begin position="361"/>
        <end position="380"/>
    </location>
</feature>
<accession>A0A932DS94</accession>
<sequence>MLKRISIKVLIVPLVFLILPLAVFAQVPQLPHIFYGDITINGSPAPVGTVIVAKIGGVEKGRIVTTQSGKYCGPGVYDSKLLVQGDITGSPEITFTVTGVPATSTVSFESGKVEQLNLSFTVIAQVDGSVADVSLGSAIAGEASLPAGATSVTLSNTTSLNLASGVSVAAAGNITVSGVSQPLASFTSGNLTNVNLSVAQTIGGQAVTVGKAVKLESGGVAGTPIVLTNTAISNASVSIPDTTTILAPSGWNGTIEPPKTGSSAGTAPSGFSVGSTVISVGSPDVVLIFDKSVTLTLTGVSGAVGYKPAGSDTWVSIDATCSGSYASPGSPTFPGECKITNGTDTKIVTYHFTTFGSLVATTPTPTPSDSGSGGGGGGGGGGNIPATSISFLSAAAQKVDANKDNKIDVLDFNALMVNWGSISAGNSADFNNDGQVDVFDFNLLMVNWTL</sequence>
<feature type="compositionally biased region" description="Gly residues" evidence="1">
    <location>
        <begin position="371"/>
        <end position="380"/>
    </location>
</feature>
<name>A0A932DS94_9BACT</name>
<evidence type="ECO:0000259" key="2">
    <source>
        <dbReference type="PROSITE" id="PS50222"/>
    </source>
</evidence>
<dbReference type="GO" id="GO:0000272">
    <property type="term" value="P:polysaccharide catabolic process"/>
    <property type="evidence" value="ECO:0007669"/>
    <property type="project" value="InterPro"/>
</dbReference>
<proteinExistence type="predicted"/>
<dbReference type="GO" id="GO:0005509">
    <property type="term" value="F:calcium ion binding"/>
    <property type="evidence" value="ECO:0007669"/>
    <property type="project" value="InterPro"/>
</dbReference>
<dbReference type="EMBL" id="JACPHQ010000002">
    <property type="protein sequence ID" value="MBI2465672.1"/>
    <property type="molecule type" value="Genomic_DNA"/>
</dbReference>
<dbReference type="InterPro" id="IPR036439">
    <property type="entry name" value="Dockerin_dom_sf"/>
</dbReference>
<evidence type="ECO:0000256" key="1">
    <source>
        <dbReference type="SAM" id="MobiDB-lite"/>
    </source>
</evidence>
<dbReference type="Gene3D" id="1.10.1330.10">
    <property type="entry name" value="Dockerin domain"/>
    <property type="match status" value="1"/>
</dbReference>
<dbReference type="InterPro" id="IPR002048">
    <property type="entry name" value="EF_hand_dom"/>
</dbReference>